<dbReference type="Gene3D" id="3.40.50.200">
    <property type="entry name" value="Peptidase S8/S53 domain"/>
    <property type="match status" value="2"/>
</dbReference>
<feature type="signal peptide" evidence="10">
    <location>
        <begin position="1"/>
        <end position="24"/>
    </location>
</feature>
<evidence type="ECO:0000256" key="1">
    <source>
        <dbReference type="ARBA" id="ARBA00011073"/>
    </source>
</evidence>
<feature type="chain" id="PRO_5003915677" evidence="10">
    <location>
        <begin position="25"/>
        <end position="538"/>
    </location>
</feature>
<sequence length="538" mass="56800">MNCQKHNIWIAAVALSLFASAANAATYMMSFKESKAAQEFKALIQNQKSLNIHLEEELPEVKILIVDATSHNQLSNLVKAQDINFIEKQTTFAAPRVQIVPTPSSGFVRMTAMNALLPVSQGLKMIQAPQVWPMTRGAGARVMIIDSGIDQKHPAFAGRIEKVKNFTDDANGDVLDVTDYDGHGTHVAGIVAARASVEAVGVAPEAKILVAKVCGKKGCKTDSVARALNWALNEKVDVVNMSLGGGGSVTESFMIKQLDGAQMPVVAAMGNHGQEVTPMPAGYPGVTGVGAVDFTGQRAAFSNWSHALDVMAPGVGIRSAVPLGMGRNAFAGFESAGGTFKNLPSVTFIGVPTTSLHESAVYAEFGSIDELAKVNATGKILVVKRGNLPLLEKIKNAKSAGAAALIICNNESALASGSLTEDPNDIQVPVIMVEKTAGEDLITQLANNPDLTVQFEVQAADYAEFSGTSMASPYVAGVVALMRSVVPGITSWKIRQIMEGTATPIKTEIPNQTGKGLINAKASVDGAYAVRNKYRKPK</sequence>
<keyword evidence="2" id="KW-0134">Cell wall</keyword>
<comment type="similarity">
    <text evidence="1 8 9">Belongs to the peptidase S8 family.</text>
</comment>
<dbReference type="AlphaFoldDB" id="K7YTT0"/>
<dbReference type="RefSeq" id="WP_015090500.1">
    <property type="nucleotide sequence ID" value="NC_019567.1"/>
</dbReference>
<keyword evidence="3 8" id="KW-0645">Protease</keyword>
<evidence type="ECO:0000256" key="5">
    <source>
        <dbReference type="ARBA" id="ARBA00022801"/>
    </source>
</evidence>
<evidence type="ECO:0000259" key="11">
    <source>
        <dbReference type="Pfam" id="PF00082"/>
    </source>
</evidence>
<evidence type="ECO:0000313" key="14">
    <source>
        <dbReference type="Proteomes" id="UP000010074"/>
    </source>
</evidence>
<dbReference type="GO" id="GO:0006508">
    <property type="term" value="P:proteolysis"/>
    <property type="evidence" value="ECO:0007669"/>
    <property type="project" value="UniProtKB-KW"/>
</dbReference>
<dbReference type="Gene3D" id="3.50.30.30">
    <property type="match status" value="1"/>
</dbReference>
<dbReference type="PROSITE" id="PS00136">
    <property type="entry name" value="SUBTILASE_ASP"/>
    <property type="match status" value="1"/>
</dbReference>
<evidence type="ECO:0000256" key="3">
    <source>
        <dbReference type="ARBA" id="ARBA00022670"/>
    </source>
</evidence>
<dbReference type="OrthoDB" id="5288105at2"/>
<dbReference type="InterPro" id="IPR003137">
    <property type="entry name" value="PA_domain"/>
</dbReference>
<name>K7YTT0_BDEBC</name>
<feature type="domain" description="Peptidase S8/S53" evidence="11">
    <location>
        <begin position="452"/>
        <end position="506"/>
    </location>
</feature>
<feature type="domain" description="Peptidase S8/S53" evidence="11">
    <location>
        <begin position="137"/>
        <end position="319"/>
    </location>
</feature>
<dbReference type="STRING" id="1069642.Bdt_1340"/>
<dbReference type="Pfam" id="PF00082">
    <property type="entry name" value="Peptidase_S8"/>
    <property type="match status" value="2"/>
</dbReference>
<dbReference type="KEGG" id="bbat:Bdt_1340"/>
<feature type="domain" description="PA" evidence="12">
    <location>
        <begin position="371"/>
        <end position="441"/>
    </location>
</feature>
<evidence type="ECO:0000256" key="6">
    <source>
        <dbReference type="ARBA" id="ARBA00022825"/>
    </source>
</evidence>
<dbReference type="PROSITE" id="PS00138">
    <property type="entry name" value="SUBTILASE_SER"/>
    <property type="match status" value="1"/>
</dbReference>
<dbReference type="InterPro" id="IPR050131">
    <property type="entry name" value="Peptidase_S8_subtilisin-like"/>
</dbReference>
<dbReference type="PANTHER" id="PTHR43806">
    <property type="entry name" value="PEPTIDASE S8"/>
    <property type="match status" value="1"/>
</dbReference>
<dbReference type="InterPro" id="IPR000209">
    <property type="entry name" value="Peptidase_S8/S53_dom"/>
</dbReference>
<dbReference type="PATRIC" id="fig|1069642.3.peg.1322"/>
<evidence type="ECO:0000313" key="13">
    <source>
        <dbReference type="EMBL" id="AFY01038.1"/>
    </source>
</evidence>
<dbReference type="InterPro" id="IPR023828">
    <property type="entry name" value="Peptidase_S8_Ser-AS"/>
</dbReference>
<evidence type="ECO:0000256" key="2">
    <source>
        <dbReference type="ARBA" id="ARBA00022512"/>
    </source>
</evidence>
<evidence type="ECO:0000256" key="10">
    <source>
        <dbReference type="SAM" id="SignalP"/>
    </source>
</evidence>
<keyword evidence="6 8" id="KW-0720">Serine protease</keyword>
<keyword evidence="4 10" id="KW-0732">Signal</keyword>
<feature type="active site" description="Charge relay system" evidence="7 8">
    <location>
        <position position="183"/>
    </location>
</feature>
<evidence type="ECO:0000256" key="4">
    <source>
        <dbReference type="ARBA" id="ARBA00022729"/>
    </source>
</evidence>
<gene>
    <name evidence="13" type="ORF">Bdt_1340</name>
</gene>
<dbReference type="InterPro" id="IPR022398">
    <property type="entry name" value="Peptidase_S8_His-AS"/>
</dbReference>
<dbReference type="PROSITE" id="PS51892">
    <property type="entry name" value="SUBTILASE"/>
    <property type="match status" value="1"/>
</dbReference>
<feature type="active site" description="Charge relay system" evidence="7 8">
    <location>
        <position position="469"/>
    </location>
</feature>
<dbReference type="EMBL" id="CP002930">
    <property type="protein sequence ID" value="AFY01038.1"/>
    <property type="molecule type" value="Genomic_DNA"/>
</dbReference>
<dbReference type="PRINTS" id="PR00723">
    <property type="entry name" value="SUBTILISIN"/>
</dbReference>
<evidence type="ECO:0000256" key="7">
    <source>
        <dbReference type="PIRSR" id="PIRSR615500-1"/>
    </source>
</evidence>
<dbReference type="Pfam" id="PF02225">
    <property type="entry name" value="PA"/>
    <property type="match status" value="1"/>
</dbReference>
<dbReference type="InterPro" id="IPR023827">
    <property type="entry name" value="Peptidase_S8_Asp-AS"/>
</dbReference>
<evidence type="ECO:0000259" key="12">
    <source>
        <dbReference type="Pfam" id="PF02225"/>
    </source>
</evidence>
<evidence type="ECO:0000256" key="9">
    <source>
        <dbReference type="RuleBase" id="RU003355"/>
    </source>
</evidence>
<keyword evidence="2" id="KW-0964">Secreted</keyword>
<accession>K7YTT0</accession>
<feature type="active site" description="Charge relay system" evidence="7 8">
    <location>
        <position position="146"/>
    </location>
</feature>
<dbReference type="PANTHER" id="PTHR43806:SF11">
    <property type="entry name" value="CEREVISIN-RELATED"/>
    <property type="match status" value="1"/>
</dbReference>
<dbReference type="GO" id="GO:0004252">
    <property type="term" value="F:serine-type endopeptidase activity"/>
    <property type="evidence" value="ECO:0007669"/>
    <property type="project" value="UniProtKB-UniRule"/>
</dbReference>
<dbReference type="InterPro" id="IPR015500">
    <property type="entry name" value="Peptidase_S8_subtilisin-rel"/>
</dbReference>
<dbReference type="HOGENOM" id="CLU_011263_15_3_7"/>
<dbReference type="PROSITE" id="PS00137">
    <property type="entry name" value="SUBTILASE_HIS"/>
    <property type="match status" value="1"/>
</dbReference>
<dbReference type="Proteomes" id="UP000010074">
    <property type="component" value="Chromosome"/>
</dbReference>
<keyword evidence="5 8" id="KW-0378">Hydrolase</keyword>
<proteinExistence type="inferred from homology"/>
<protein>
    <submittedName>
        <fullName evidence="13">Serine protease</fullName>
    </submittedName>
</protein>
<dbReference type="InterPro" id="IPR036852">
    <property type="entry name" value="Peptidase_S8/S53_dom_sf"/>
</dbReference>
<organism evidence="13 14">
    <name type="scientific">Bdellovibrio bacteriovorus str. Tiberius</name>
    <dbReference type="NCBI Taxonomy" id="1069642"/>
    <lineage>
        <taxon>Bacteria</taxon>
        <taxon>Pseudomonadati</taxon>
        <taxon>Bdellovibrionota</taxon>
        <taxon>Bdellovibrionia</taxon>
        <taxon>Bdellovibrionales</taxon>
        <taxon>Pseudobdellovibrionaceae</taxon>
        <taxon>Bdellovibrio</taxon>
    </lineage>
</organism>
<reference evidence="13 14" key="1">
    <citation type="journal article" date="2012" name="BMC Genomics">
        <title>Genome analysis of a simultaneously predatory and prey-independent, novel Bdellovibrio bacteriovorus from the River Tiber, supports in silico predictions of both ancient and recent lateral gene transfer from diverse bacteria.</title>
        <authorList>
            <person name="Hobley L."/>
            <person name="Lerner T.R."/>
            <person name="Williams L.E."/>
            <person name="Lambert C."/>
            <person name="Till R."/>
            <person name="Milner D.S."/>
            <person name="Basford S.M."/>
            <person name="Capeness M.J."/>
            <person name="Fenton A.K."/>
            <person name="Atterbury R.J."/>
            <person name="Harris M.A."/>
            <person name="Sockett R.E."/>
        </authorList>
    </citation>
    <scope>NUCLEOTIDE SEQUENCE [LARGE SCALE GENOMIC DNA]</scope>
    <source>
        <strain evidence="13 14">Tiberius</strain>
    </source>
</reference>
<evidence type="ECO:0000256" key="8">
    <source>
        <dbReference type="PROSITE-ProRule" id="PRU01240"/>
    </source>
</evidence>
<dbReference type="SUPFAM" id="SSF52743">
    <property type="entry name" value="Subtilisin-like"/>
    <property type="match status" value="1"/>
</dbReference>